<keyword evidence="1" id="KW-0472">Membrane</keyword>
<sequence>MMNDLSILFTADDSKAKTALGQKNRTMSYQWSGAINITCQKQIALDLKIIRRTFRGFGSFGRLSTATVAVNINAWSCFVCMLPLSTSCVADSYLGRCYTILFSSLIYVLRMLTIRFQLDQTYIGMGS</sequence>
<accession>A0AAD4X3H6</accession>
<proteinExistence type="predicted"/>
<keyword evidence="3" id="KW-1185">Reference proteome</keyword>
<evidence type="ECO:0000313" key="2">
    <source>
        <dbReference type="EMBL" id="KAI3835555.1"/>
    </source>
</evidence>
<name>A0AAD4X3H6_9MAGN</name>
<evidence type="ECO:0000256" key="1">
    <source>
        <dbReference type="SAM" id="Phobius"/>
    </source>
</evidence>
<reference evidence="2" key="1">
    <citation type="submission" date="2022-04" db="EMBL/GenBank/DDBJ databases">
        <title>A functionally conserved STORR gene fusion in Papaver species that diverged 16.8 million years ago.</title>
        <authorList>
            <person name="Catania T."/>
        </authorList>
    </citation>
    <scope>NUCLEOTIDE SEQUENCE</scope>
    <source>
        <strain evidence="2">S-188037</strain>
    </source>
</reference>
<dbReference type="Gene3D" id="1.20.1250.20">
    <property type="entry name" value="MFS general substrate transporter like domains"/>
    <property type="match status" value="1"/>
</dbReference>
<keyword evidence="1" id="KW-0812">Transmembrane</keyword>
<dbReference type="Proteomes" id="UP001202328">
    <property type="component" value="Unassembled WGS sequence"/>
</dbReference>
<organism evidence="2 3">
    <name type="scientific">Papaver atlanticum</name>
    <dbReference type="NCBI Taxonomy" id="357466"/>
    <lineage>
        <taxon>Eukaryota</taxon>
        <taxon>Viridiplantae</taxon>
        <taxon>Streptophyta</taxon>
        <taxon>Embryophyta</taxon>
        <taxon>Tracheophyta</taxon>
        <taxon>Spermatophyta</taxon>
        <taxon>Magnoliopsida</taxon>
        <taxon>Ranunculales</taxon>
        <taxon>Papaveraceae</taxon>
        <taxon>Papaveroideae</taxon>
        <taxon>Papaver</taxon>
    </lineage>
</organism>
<keyword evidence="1" id="KW-1133">Transmembrane helix</keyword>
<dbReference type="InterPro" id="IPR036259">
    <property type="entry name" value="MFS_trans_sf"/>
</dbReference>
<feature type="transmembrane region" description="Helical" evidence="1">
    <location>
        <begin position="60"/>
        <end position="84"/>
    </location>
</feature>
<gene>
    <name evidence="2" type="ORF">MKW98_027467</name>
</gene>
<comment type="caution">
    <text evidence="2">The sequence shown here is derived from an EMBL/GenBank/DDBJ whole genome shotgun (WGS) entry which is preliminary data.</text>
</comment>
<dbReference type="AlphaFoldDB" id="A0AAD4X3H6"/>
<dbReference type="EMBL" id="JAJJMB010017748">
    <property type="protein sequence ID" value="KAI3835555.1"/>
    <property type="molecule type" value="Genomic_DNA"/>
</dbReference>
<evidence type="ECO:0000313" key="3">
    <source>
        <dbReference type="Proteomes" id="UP001202328"/>
    </source>
</evidence>
<protein>
    <submittedName>
        <fullName evidence="2">Uncharacterized protein</fullName>
    </submittedName>
</protein>
<feature type="transmembrane region" description="Helical" evidence="1">
    <location>
        <begin position="90"/>
        <end position="109"/>
    </location>
</feature>